<dbReference type="EMBL" id="MCFC01000033">
    <property type="protein sequence ID" value="ORY28183.1"/>
    <property type="molecule type" value="Genomic_DNA"/>
</dbReference>
<dbReference type="Proteomes" id="UP000193986">
    <property type="component" value="Unassembled WGS sequence"/>
</dbReference>
<gene>
    <name evidence="7" type="ORF">BCR39DRAFT_535913</name>
</gene>
<dbReference type="Gene3D" id="4.10.240.10">
    <property type="entry name" value="Zn(2)-C6 fungal-type DNA-binding domain"/>
    <property type="match status" value="1"/>
</dbReference>
<name>A0A1Y2B040_9TREE</name>
<dbReference type="PANTHER" id="PTHR31001:SF56">
    <property type="entry name" value="ZN(2)-C6 FUNGAL-TYPE DOMAIN-CONTAINING PROTEIN"/>
    <property type="match status" value="1"/>
</dbReference>
<evidence type="ECO:0000256" key="4">
    <source>
        <dbReference type="SAM" id="MobiDB-lite"/>
    </source>
</evidence>
<feature type="domain" description="Zn(2)-C6 fungal-type" evidence="6">
    <location>
        <begin position="33"/>
        <end position="62"/>
    </location>
</feature>
<evidence type="ECO:0000256" key="3">
    <source>
        <dbReference type="ARBA" id="ARBA00023242"/>
    </source>
</evidence>
<dbReference type="InterPro" id="IPR050613">
    <property type="entry name" value="Sec_Metabolite_Reg"/>
</dbReference>
<reference evidence="7 8" key="1">
    <citation type="submission" date="2016-07" db="EMBL/GenBank/DDBJ databases">
        <title>Pervasive Adenine N6-methylation of Active Genes in Fungi.</title>
        <authorList>
            <consortium name="DOE Joint Genome Institute"/>
            <person name="Mondo S.J."/>
            <person name="Dannebaum R.O."/>
            <person name="Kuo R.C."/>
            <person name="Labutti K."/>
            <person name="Haridas S."/>
            <person name="Kuo A."/>
            <person name="Salamov A."/>
            <person name="Ahrendt S.R."/>
            <person name="Lipzen A."/>
            <person name="Sullivan W."/>
            <person name="Andreopoulos W.B."/>
            <person name="Clum A."/>
            <person name="Lindquist E."/>
            <person name="Daum C."/>
            <person name="Ramamoorthy G.K."/>
            <person name="Gryganskyi A."/>
            <person name="Culley D."/>
            <person name="Magnuson J.K."/>
            <person name="James T.Y."/>
            <person name="O'Malley M.A."/>
            <person name="Stajich J.E."/>
            <person name="Spatafora J.W."/>
            <person name="Visel A."/>
            <person name="Grigoriev I.V."/>
        </authorList>
    </citation>
    <scope>NUCLEOTIDE SEQUENCE [LARGE SCALE GENOMIC DNA]</scope>
    <source>
        <strain evidence="7 8">68-887.2</strain>
    </source>
</reference>
<keyword evidence="8" id="KW-1185">Reference proteome</keyword>
<feature type="compositionally biased region" description="Polar residues" evidence="4">
    <location>
        <begin position="95"/>
        <end position="113"/>
    </location>
</feature>
<keyword evidence="2" id="KW-0479">Metal-binding</keyword>
<keyword evidence="3" id="KW-0539">Nucleus</keyword>
<feature type="compositionally biased region" description="Polar residues" evidence="4">
    <location>
        <begin position="1"/>
        <end position="13"/>
    </location>
</feature>
<keyword evidence="5" id="KW-0812">Transmembrane</keyword>
<evidence type="ECO:0000256" key="5">
    <source>
        <dbReference type="SAM" id="Phobius"/>
    </source>
</evidence>
<dbReference type="PANTHER" id="PTHR31001">
    <property type="entry name" value="UNCHARACTERIZED TRANSCRIPTIONAL REGULATORY PROTEIN"/>
    <property type="match status" value="1"/>
</dbReference>
<organism evidence="7 8">
    <name type="scientific">Naematelia encephala</name>
    <dbReference type="NCBI Taxonomy" id="71784"/>
    <lineage>
        <taxon>Eukaryota</taxon>
        <taxon>Fungi</taxon>
        <taxon>Dikarya</taxon>
        <taxon>Basidiomycota</taxon>
        <taxon>Agaricomycotina</taxon>
        <taxon>Tremellomycetes</taxon>
        <taxon>Tremellales</taxon>
        <taxon>Naemateliaceae</taxon>
        <taxon>Naematelia</taxon>
    </lineage>
</organism>
<dbReference type="GO" id="GO:0005634">
    <property type="term" value="C:nucleus"/>
    <property type="evidence" value="ECO:0007669"/>
    <property type="project" value="UniProtKB-SubCell"/>
</dbReference>
<keyword evidence="5" id="KW-0472">Membrane</keyword>
<dbReference type="InterPro" id="IPR001138">
    <property type="entry name" value="Zn2Cys6_DnaBD"/>
</dbReference>
<feature type="transmembrane region" description="Helical" evidence="5">
    <location>
        <begin position="290"/>
        <end position="310"/>
    </location>
</feature>
<dbReference type="InterPro" id="IPR036864">
    <property type="entry name" value="Zn2-C6_fun-type_DNA-bd_sf"/>
</dbReference>
<protein>
    <submittedName>
        <fullName evidence="7">Fungal-specific transcription factor domain-domain-containing protein</fullName>
    </submittedName>
</protein>
<feature type="transmembrane region" description="Helical" evidence="5">
    <location>
        <begin position="593"/>
        <end position="616"/>
    </location>
</feature>
<evidence type="ECO:0000313" key="8">
    <source>
        <dbReference type="Proteomes" id="UP000193986"/>
    </source>
</evidence>
<dbReference type="GO" id="GO:0006351">
    <property type="term" value="P:DNA-templated transcription"/>
    <property type="evidence" value="ECO:0007669"/>
    <property type="project" value="InterPro"/>
</dbReference>
<dbReference type="STRING" id="71784.A0A1Y2B040"/>
<dbReference type="SMART" id="SM00906">
    <property type="entry name" value="Fungal_trans"/>
    <property type="match status" value="1"/>
</dbReference>
<proteinExistence type="predicted"/>
<dbReference type="OrthoDB" id="424974at2759"/>
<evidence type="ECO:0000313" key="7">
    <source>
        <dbReference type="EMBL" id="ORY28183.1"/>
    </source>
</evidence>
<dbReference type="Pfam" id="PF04082">
    <property type="entry name" value="Fungal_trans"/>
    <property type="match status" value="1"/>
</dbReference>
<dbReference type="AlphaFoldDB" id="A0A1Y2B040"/>
<evidence type="ECO:0000256" key="1">
    <source>
        <dbReference type="ARBA" id="ARBA00004123"/>
    </source>
</evidence>
<feature type="region of interest" description="Disordered" evidence="4">
    <location>
        <begin position="93"/>
        <end position="113"/>
    </location>
</feature>
<dbReference type="GO" id="GO:0003677">
    <property type="term" value="F:DNA binding"/>
    <property type="evidence" value="ECO:0007669"/>
    <property type="project" value="InterPro"/>
</dbReference>
<dbReference type="CDD" id="cd12148">
    <property type="entry name" value="fungal_TF_MHR"/>
    <property type="match status" value="1"/>
</dbReference>
<dbReference type="InParanoid" id="A0A1Y2B040"/>
<dbReference type="GO" id="GO:0000981">
    <property type="term" value="F:DNA-binding transcription factor activity, RNA polymerase II-specific"/>
    <property type="evidence" value="ECO:0007669"/>
    <property type="project" value="InterPro"/>
</dbReference>
<comment type="caution">
    <text evidence="7">The sequence shown here is derived from an EMBL/GenBank/DDBJ whole genome shotgun (WGS) entry which is preliminary data.</text>
</comment>
<dbReference type="SMART" id="SM00066">
    <property type="entry name" value="GAL4"/>
    <property type="match status" value="1"/>
</dbReference>
<evidence type="ECO:0000259" key="6">
    <source>
        <dbReference type="PROSITE" id="PS50048"/>
    </source>
</evidence>
<dbReference type="PROSITE" id="PS50048">
    <property type="entry name" value="ZN2_CY6_FUNGAL_2"/>
    <property type="match status" value="1"/>
</dbReference>
<accession>A0A1Y2B040</accession>
<keyword evidence="5" id="KW-1133">Transmembrane helix</keyword>
<comment type="subcellular location">
    <subcellularLocation>
        <location evidence="1">Nucleus</location>
    </subcellularLocation>
</comment>
<dbReference type="InterPro" id="IPR007219">
    <property type="entry name" value="XnlR_reg_dom"/>
</dbReference>
<sequence>MTTTPRRSRSVASSGPLPMSSETKTNWKKGPPSCAECVRLKLKCSRSWPCASCVRRGCGPLCPTGTLQPRDDLQMQKTVKSLMAEIETLKAQLAKETSSSPQSAGLEQPTLSESVSSTEKLALTIASPSTTISSFRQPLNLYSSPIRQPNTLESQLLSAVRDETHLATASGSGSGLMDLDEETGRFIGRGAGALYVCEEDEVDFLSPPKTGHEGEGLVFPFVASDQSLLSSLHNKLPSKEGAYELARTYYIRVEWMYCPTDRRAIYATLETIYSAPSLYVGVHRIGPHRLATLLMVFALGSIFSLGGSFATPSLPTADYYFSAASSLLTVPKMHFMIQHSLAAVECLHMMVTFLFTTGQPEAAKAAWPLLGVCIRLACGMGLHRDSGTWGLSGKDKEERERLWWECLTYDMLQSLNFGRPYSIPMHLTDCSPPPRKDLLPGQSPTLEAFPRSVTDDAFHSLKYQLATRFSKVADCLAAPELPSYDVVMRLDGELRSVEAGAPQWLKWREYEAMAEATDEETKMRRIPQQHQAALLLHKALLALHRPWFSKAITSGSEPLLTQYAASFSACISSARKHTQIMASILRQSPEAAYSWWFFLFHAYTAAVIQATALLRFPTGMMADDIRNDFETSFRIVSEMAPRSRVASRALPMLLRLKNRLDSAQGQNDSYDPKITGIQWETELYVTICIQAEFVGLRYWRRNPWLLNSKTTLSSPSPLGIVPQRLRKCLPWRRILRRFSWLINCRRHIRIQWSGLAWIHFFRLSGIGMPTRIRLEPDGASFCGGKVCVSCVHAFTTSLSILVALYTDLGGLAKSSRSTKPLTNLSSVSFGGISKTAKYIAFLQIVQTCSDHRDVCP</sequence>
<evidence type="ECO:0000256" key="2">
    <source>
        <dbReference type="ARBA" id="ARBA00022723"/>
    </source>
</evidence>
<dbReference type="GO" id="GO:0008270">
    <property type="term" value="F:zinc ion binding"/>
    <property type="evidence" value="ECO:0007669"/>
    <property type="project" value="InterPro"/>
</dbReference>
<feature type="region of interest" description="Disordered" evidence="4">
    <location>
        <begin position="1"/>
        <end position="32"/>
    </location>
</feature>